<evidence type="ECO:0000256" key="3">
    <source>
        <dbReference type="ARBA" id="ARBA00022801"/>
    </source>
</evidence>
<feature type="chain" id="PRO_5005733408" description="Metalloendopeptidase" evidence="7">
    <location>
        <begin position="18"/>
        <end position="382"/>
    </location>
</feature>
<keyword evidence="9" id="KW-1185">Reference proteome</keyword>
<dbReference type="Gene3D" id="3.40.390.10">
    <property type="entry name" value="Collagenase (Catalytic Domain)"/>
    <property type="match status" value="1"/>
</dbReference>
<keyword evidence="2 7" id="KW-0479">Metal-binding</keyword>
<evidence type="ECO:0000256" key="6">
    <source>
        <dbReference type="PROSITE-ProRule" id="PRU01211"/>
    </source>
</evidence>
<protein>
    <recommendedName>
        <fullName evidence="7">Metalloendopeptidase</fullName>
        <ecNumber evidence="7">3.4.24.-</ecNumber>
    </recommendedName>
</protein>
<feature type="disulfide bond" evidence="6">
    <location>
        <begin position="71"/>
        <end position="226"/>
    </location>
</feature>
<evidence type="ECO:0000256" key="4">
    <source>
        <dbReference type="ARBA" id="ARBA00022833"/>
    </source>
</evidence>
<dbReference type="GO" id="GO:0046872">
    <property type="term" value="F:metal ion binding"/>
    <property type="evidence" value="ECO:0007669"/>
    <property type="project" value="UniProtKB-KW"/>
</dbReference>
<feature type="domain" description="Peptidase M12A" evidence="8">
    <location>
        <begin position="28"/>
        <end position="227"/>
    </location>
</feature>
<dbReference type="GO" id="GO:0006508">
    <property type="term" value="P:proteolysis"/>
    <property type="evidence" value="ECO:0007669"/>
    <property type="project" value="UniProtKB-KW"/>
</dbReference>
<evidence type="ECO:0000313" key="10">
    <source>
        <dbReference type="WBParaSite" id="SPAL_0000599300.1"/>
    </source>
</evidence>
<feature type="signal peptide" evidence="7">
    <location>
        <begin position="1"/>
        <end position="17"/>
    </location>
</feature>
<evidence type="ECO:0000256" key="7">
    <source>
        <dbReference type="RuleBase" id="RU361183"/>
    </source>
</evidence>
<dbReference type="SUPFAM" id="SSF55486">
    <property type="entry name" value="Metalloproteases ('zincins'), catalytic domain"/>
    <property type="match status" value="1"/>
</dbReference>
<keyword evidence="7" id="KW-0732">Signal</keyword>
<dbReference type="InterPro" id="IPR024079">
    <property type="entry name" value="MetalloPept_cat_dom_sf"/>
</dbReference>
<keyword evidence="3 7" id="KW-0378">Hydrolase</keyword>
<evidence type="ECO:0000259" key="8">
    <source>
        <dbReference type="PROSITE" id="PS51864"/>
    </source>
</evidence>
<dbReference type="GO" id="GO:0004222">
    <property type="term" value="F:metalloendopeptidase activity"/>
    <property type="evidence" value="ECO:0007669"/>
    <property type="project" value="UniProtKB-UniRule"/>
</dbReference>
<evidence type="ECO:0000313" key="9">
    <source>
        <dbReference type="Proteomes" id="UP000046392"/>
    </source>
</evidence>
<dbReference type="WBParaSite" id="SPAL_0000599300.1">
    <property type="protein sequence ID" value="SPAL_0000599300.1"/>
    <property type="gene ID" value="SPAL_0000599300"/>
</dbReference>
<reference evidence="10" key="1">
    <citation type="submission" date="2017-02" db="UniProtKB">
        <authorList>
            <consortium name="WormBaseParasite"/>
        </authorList>
    </citation>
    <scope>IDENTIFICATION</scope>
</reference>
<keyword evidence="4 7" id="KW-0862">Zinc</keyword>
<keyword evidence="6" id="KW-1015">Disulfide bond</keyword>
<dbReference type="EC" id="3.4.24.-" evidence="7"/>
<organism evidence="9 10">
    <name type="scientific">Strongyloides papillosus</name>
    <name type="common">Intestinal threadworm</name>
    <dbReference type="NCBI Taxonomy" id="174720"/>
    <lineage>
        <taxon>Eukaryota</taxon>
        <taxon>Metazoa</taxon>
        <taxon>Ecdysozoa</taxon>
        <taxon>Nematoda</taxon>
        <taxon>Chromadorea</taxon>
        <taxon>Rhabditida</taxon>
        <taxon>Tylenchina</taxon>
        <taxon>Panagrolaimomorpha</taxon>
        <taxon>Strongyloidoidea</taxon>
        <taxon>Strongyloididae</taxon>
        <taxon>Strongyloides</taxon>
    </lineage>
</organism>
<dbReference type="PANTHER" id="PTHR10127:SF780">
    <property type="entry name" value="METALLOENDOPEPTIDASE"/>
    <property type="match status" value="1"/>
</dbReference>
<comment type="cofactor">
    <cofactor evidence="7">
        <name>Zn(2+)</name>
        <dbReference type="ChEBI" id="CHEBI:29105"/>
    </cofactor>
    <text evidence="7">Binds 1 zinc ion per subunit.</text>
</comment>
<name>A0A0N5BJ68_STREA</name>
<proteinExistence type="predicted"/>
<dbReference type="Pfam" id="PF01400">
    <property type="entry name" value="Astacin"/>
    <property type="match status" value="1"/>
</dbReference>
<dbReference type="InterPro" id="IPR001506">
    <property type="entry name" value="Peptidase_M12A"/>
</dbReference>
<keyword evidence="1 7" id="KW-0645">Protease</keyword>
<keyword evidence="5 7" id="KW-0482">Metalloprotease</keyword>
<dbReference type="Proteomes" id="UP000046392">
    <property type="component" value="Unplaced"/>
</dbReference>
<evidence type="ECO:0000256" key="5">
    <source>
        <dbReference type="ARBA" id="ARBA00023049"/>
    </source>
</evidence>
<dbReference type="PANTHER" id="PTHR10127">
    <property type="entry name" value="DISCOIDIN, CUB, EGF, LAMININ , AND ZINC METALLOPROTEASE DOMAIN CONTAINING"/>
    <property type="match status" value="1"/>
</dbReference>
<comment type="caution">
    <text evidence="6">Lacks conserved residue(s) required for the propagation of feature annotation.</text>
</comment>
<dbReference type="PROSITE" id="PS51864">
    <property type="entry name" value="ASTACIN"/>
    <property type="match status" value="1"/>
</dbReference>
<accession>A0A0N5BJ68</accession>
<dbReference type="PRINTS" id="PR00480">
    <property type="entry name" value="ASTACIN"/>
</dbReference>
<evidence type="ECO:0000256" key="2">
    <source>
        <dbReference type="ARBA" id="ARBA00022723"/>
    </source>
</evidence>
<dbReference type="AlphaFoldDB" id="A0A0N5BJ68"/>
<sequence length="382" mass="44049">MFLLTLFLIFLLNLSFGIELEYNANQESRVKRAIITKRKFNYTRPIRYYIKFANPVKHIHDSFAYLSEQTCLEFEKRKKSFKSTGIIFEISDCNEILPGMDTGKATIVQLDLQCLNNIGCVKHHIGLALGLIPHTIRWDRKDYITLHKKNIKHEFSERYKKFNGYHVRIFNTPFDFGSLTNYERDYGADGNNFTYSAKINELYNNMLGQREEFSFNDIKLLNDFYCSNKCPKKIKGCINGGYPDPKDCLSCRCPLGYRKKLCGIPEPSTGECGPSKLVASTQYKTLEIKTGKDKVCNHLISSPIRTKVEVVVVEVNTKKKAVCTPKEALEIRHRHNKGAVGLSFCGKYKNISLKPYFSQVLVRYEGSDNQKYKAIIKYRAVR</sequence>
<evidence type="ECO:0000256" key="1">
    <source>
        <dbReference type="ARBA" id="ARBA00022670"/>
    </source>
</evidence>